<evidence type="ECO:0000256" key="6">
    <source>
        <dbReference type="HAMAP-Rule" id="MF_00337"/>
    </source>
</evidence>
<dbReference type="InterPro" id="IPR037004">
    <property type="entry name" value="Exonuc_VII_ssu_sf"/>
</dbReference>
<comment type="caution">
    <text evidence="7">The sequence shown here is derived from an EMBL/GenBank/DDBJ whole genome shotgun (WGS) entry which is preliminary data.</text>
</comment>
<evidence type="ECO:0000313" key="7">
    <source>
        <dbReference type="EMBL" id="MBM9432617.1"/>
    </source>
</evidence>
<dbReference type="Pfam" id="PF02609">
    <property type="entry name" value="Exonuc_VII_S"/>
    <property type="match status" value="1"/>
</dbReference>
<dbReference type="PIRSF" id="PIRSF006488">
    <property type="entry name" value="Exonuc_VII_S"/>
    <property type="match status" value="1"/>
</dbReference>
<evidence type="ECO:0000256" key="3">
    <source>
        <dbReference type="ARBA" id="ARBA00022722"/>
    </source>
</evidence>
<sequence>MSKKNINDDVVELSYEEARQQLIEIVARLEQGTGSLEESISAWERGEALAKRCQQWLDGARIRLQAAQLKPVTEEDTEQ</sequence>
<gene>
    <name evidence="6" type="primary">xseB</name>
    <name evidence="7" type="ORF">JVW63_02725</name>
</gene>
<dbReference type="HAMAP" id="MF_00337">
    <property type="entry name" value="Exonuc_7_S"/>
    <property type="match status" value="1"/>
</dbReference>
<dbReference type="Gene3D" id="1.10.287.1040">
    <property type="entry name" value="Exonuclease VII, small subunit"/>
    <property type="match status" value="1"/>
</dbReference>
<dbReference type="RefSeq" id="WP_182172951.1">
    <property type="nucleotide sequence ID" value="NZ_CP059676.1"/>
</dbReference>
<name>A0ABS2TFR4_9ACTO</name>
<dbReference type="NCBIfam" id="NF002139">
    <property type="entry name" value="PRK00977.1-3"/>
    <property type="match status" value="1"/>
</dbReference>
<proteinExistence type="inferred from homology"/>
<dbReference type="InterPro" id="IPR003761">
    <property type="entry name" value="Exonuc_VII_S"/>
</dbReference>
<evidence type="ECO:0000256" key="1">
    <source>
        <dbReference type="ARBA" id="ARBA00009998"/>
    </source>
</evidence>
<dbReference type="PANTHER" id="PTHR34137">
    <property type="entry name" value="EXODEOXYRIBONUCLEASE 7 SMALL SUBUNIT"/>
    <property type="match status" value="1"/>
</dbReference>
<organism evidence="7 8">
    <name type="scientific">Flaviflexus equikiangi</name>
    <dbReference type="NCBI Taxonomy" id="2758573"/>
    <lineage>
        <taxon>Bacteria</taxon>
        <taxon>Bacillati</taxon>
        <taxon>Actinomycetota</taxon>
        <taxon>Actinomycetes</taxon>
        <taxon>Actinomycetales</taxon>
        <taxon>Actinomycetaceae</taxon>
        <taxon>Flaviflexus</taxon>
    </lineage>
</organism>
<comment type="function">
    <text evidence="6">Bidirectionally degrades single-stranded DNA into large acid-insoluble oligonucleotides, which are then degraded further into small acid-soluble oligonucleotides.</text>
</comment>
<dbReference type="PANTHER" id="PTHR34137:SF1">
    <property type="entry name" value="EXODEOXYRIBONUCLEASE 7 SMALL SUBUNIT"/>
    <property type="match status" value="1"/>
</dbReference>
<dbReference type="EMBL" id="JAFFJS010000001">
    <property type="protein sequence ID" value="MBM9432617.1"/>
    <property type="molecule type" value="Genomic_DNA"/>
</dbReference>
<keyword evidence="5 6" id="KW-0269">Exonuclease</keyword>
<dbReference type="NCBIfam" id="TIGR01280">
    <property type="entry name" value="xseB"/>
    <property type="match status" value="1"/>
</dbReference>
<comment type="similarity">
    <text evidence="1 6">Belongs to the XseB family.</text>
</comment>
<evidence type="ECO:0000256" key="4">
    <source>
        <dbReference type="ARBA" id="ARBA00022801"/>
    </source>
</evidence>
<dbReference type="GO" id="GO:0008855">
    <property type="term" value="F:exodeoxyribonuclease VII activity"/>
    <property type="evidence" value="ECO:0007669"/>
    <property type="project" value="UniProtKB-EC"/>
</dbReference>
<protein>
    <recommendedName>
        <fullName evidence="6">Exodeoxyribonuclease 7 small subunit</fullName>
        <ecNumber evidence="6">3.1.11.6</ecNumber>
    </recommendedName>
    <alternativeName>
        <fullName evidence="6">Exodeoxyribonuclease VII small subunit</fullName>
        <shortName evidence="6">Exonuclease VII small subunit</shortName>
    </alternativeName>
</protein>
<reference evidence="8" key="1">
    <citation type="submission" date="2021-02" db="EMBL/GenBank/DDBJ databases">
        <title>Leucobacter sp. CX169.</title>
        <authorList>
            <person name="Cheng Y."/>
        </authorList>
    </citation>
    <scope>NUCLEOTIDE SEQUENCE [LARGE SCALE GENOMIC DNA]</scope>
    <source>
        <strain evidence="8">JY899</strain>
    </source>
</reference>
<comment type="subunit">
    <text evidence="6">Heterooligomer composed of large and small subunits.</text>
</comment>
<comment type="subcellular location">
    <subcellularLocation>
        <location evidence="6">Cytoplasm</location>
    </subcellularLocation>
</comment>
<evidence type="ECO:0000256" key="5">
    <source>
        <dbReference type="ARBA" id="ARBA00022839"/>
    </source>
</evidence>
<evidence type="ECO:0000256" key="2">
    <source>
        <dbReference type="ARBA" id="ARBA00022490"/>
    </source>
</evidence>
<keyword evidence="2 6" id="KW-0963">Cytoplasm</keyword>
<dbReference type="Proteomes" id="UP000705983">
    <property type="component" value="Unassembled WGS sequence"/>
</dbReference>
<keyword evidence="8" id="KW-1185">Reference proteome</keyword>
<dbReference type="SUPFAM" id="SSF116842">
    <property type="entry name" value="XseB-like"/>
    <property type="match status" value="1"/>
</dbReference>
<dbReference type="EC" id="3.1.11.6" evidence="6"/>
<comment type="catalytic activity">
    <reaction evidence="6">
        <text>Exonucleolytic cleavage in either 5'- to 3'- or 3'- to 5'-direction to yield nucleoside 5'-phosphates.</text>
        <dbReference type="EC" id="3.1.11.6"/>
    </reaction>
</comment>
<keyword evidence="4 6" id="KW-0378">Hydrolase</keyword>
<keyword evidence="3 6" id="KW-0540">Nuclease</keyword>
<evidence type="ECO:0000313" key="8">
    <source>
        <dbReference type="Proteomes" id="UP000705983"/>
    </source>
</evidence>
<accession>A0ABS2TFR4</accession>